<dbReference type="PANTHER" id="PTHR23028">
    <property type="entry name" value="ACETYLTRANSFERASE"/>
    <property type="match status" value="1"/>
</dbReference>
<dbReference type="EMBL" id="CAADFC020000021">
    <property type="protein sequence ID" value="VIO74723.1"/>
    <property type="molecule type" value="Genomic_DNA"/>
</dbReference>
<dbReference type="PANTHER" id="PTHR23028:SF131">
    <property type="entry name" value="BLR2367 PROTEIN"/>
    <property type="match status" value="1"/>
</dbReference>
<dbReference type="GO" id="GO:0016747">
    <property type="term" value="F:acyltransferase activity, transferring groups other than amino-acyl groups"/>
    <property type="evidence" value="ECO:0007669"/>
    <property type="project" value="InterPro"/>
</dbReference>
<keyword evidence="1" id="KW-1133">Transmembrane helix</keyword>
<feature type="transmembrane region" description="Helical" evidence="1">
    <location>
        <begin position="54"/>
        <end position="74"/>
    </location>
</feature>
<dbReference type="GO" id="GO:0000271">
    <property type="term" value="P:polysaccharide biosynthetic process"/>
    <property type="evidence" value="ECO:0007669"/>
    <property type="project" value="TreeGrafter"/>
</dbReference>
<name>A0A508TK42_9BRAD</name>
<feature type="domain" description="Acyltransferase 3" evidence="2">
    <location>
        <begin position="13"/>
        <end position="316"/>
    </location>
</feature>
<dbReference type="InterPro" id="IPR002656">
    <property type="entry name" value="Acyl_transf_3_dom"/>
</dbReference>
<dbReference type="GO" id="GO:0016020">
    <property type="term" value="C:membrane"/>
    <property type="evidence" value="ECO:0007669"/>
    <property type="project" value="TreeGrafter"/>
</dbReference>
<evidence type="ECO:0000313" key="4">
    <source>
        <dbReference type="Proteomes" id="UP000328092"/>
    </source>
</evidence>
<evidence type="ECO:0000256" key="1">
    <source>
        <dbReference type="SAM" id="Phobius"/>
    </source>
</evidence>
<keyword evidence="1" id="KW-0472">Membrane</keyword>
<dbReference type="Proteomes" id="UP000328092">
    <property type="component" value="Unassembled WGS sequence"/>
</dbReference>
<accession>A0A508TK42</accession>
<comment type="caution">
    <text evidence="3">The sequence shown here is derived from an EMBL/GenBank/DDBJ whole genome shotgun (WGS) entry which is preliminary data.</text>
</comment>
<sequence>MLGHYNLKLPYHLADFFDWFYSAVDLFFCLSGFTLSYVYAATDFRFSQYLVARVARIYPLYIVTLIVVGAAYTLPAQIVPATYPAVAAFSDFVRQVLMVNSWPIIGTGVHWNTQSWSVSIESLCYVVVFPILLRLRPPASENARLLLLVVLSAACFAAQISFYDPATNTVPHDANVWRTWGETIRGISAFSMGWIAFWSYEQRDQIHSLCTRFSTALWLCFAAALTLSYLGIVRSHTVTFLFPFIVLAATDPYSRSSRLLESSPAHYIGVISYSIYMVHFISYLAFFYLFGRPVMWTAPVQVALIGTTFAFSSLTYSFLERPARDALRRCRIIRQPEGQLNPD</sequence>
<feature type="transmembrane region" description="Helical" evidence="1">
    <location>
        <begin position="20"/>
        <end position="42"/>
    </location>
</feature>
<organism evidence="3 4">
    <name type="scientific">Bradyrhizobium ivorense</name>
    <dbReference type="NCBI Taxonomy" id="2511166"/>
    <lineage>
        <taxon>Bacteria</taxon>
        <taxon>Pseudomonadati</taxon>
        <taxon>Pseudomonadota</taxon>
        <taxon>Alphaproteobacteria</taxon>
        <taxon>Hyphomicrobiales</taxon>
        <taxon>Nitrobacteraceae</taxon>
        <taxon>Bradyrhizobium</taxon>
    </lineage>
</organism>
<protein>
    <recommendedName>
        <fullName evidence="2">Acyltransferase 3 domain-containing protein</fullName>
    </recommendedName>
</protein>
<keyword evidence="4" id="KW-1185">Reference proteome</keyword>
<feature type="transmembrane region" description="Helical" evidence="1">
    <location>
        <begin position="296"/>
        <end position="319"/>
    </location>
</feature>
<feature type="transmembrane region" description="Helical" evidence="1">
    <location>
        <begin position="266"/>
        <end position="290"/>
    </location>
</feature>
<evidence type="ECO:0000259" key="2">
    <source>
        <dbReference type="Pfam" id="PF01757"/>
    </source>
</evidence>
<keyword evidence="1" id="KW-0812">Transmembrane</keyword>
<proteinExistence type="predicted"/>
<dbReference type="OrthoDB" id="9796461at2"/>
<feature type="transmembrane region" description="Helical" evidence="1">
    <location>
        <begin position="183"/>
        <end position="201"/>
    </location>
</feature>
<reference evidence="3" key="1">
    <citation type="submission" date="2019-02" db="EMBL/GenBank/DDBJ databases">
        <authorList>
            <person name="Pothier F.J."/>
        </authorList>
    </citation>
    <scope>NUCLEOTIDE SEQUENCE</scope>
    <source>
        <strain evidence="3">CI-1B</strain>
    </source>
</reference>
<feature type="transmembrane region" description="Helical" evidence="1">
    <location>
        <begin position="213"/>
        <end position="232"/>
    </location>
</feature>
<dbReference type="Pfam" id="PF01757">
    <property type="entry name" value="Acyl_transf_3"/>
    <property type="match status" value="1"/>
</dbReference>
<feature type="transmembrane region" description="Helical" evidence="1">
    <location>
        <begin position="116"/>
        <end position="133"/>
    </location>
</feature>
<dbReference type="AlphaFoldDB" id="A0A508TK42"/>
<evidence type="ECO:0000313" key="3">
    <source>
        <dbReference type="EMBL" id="VIO74723.1"/>
    </source>
</evidence>
<gene>
    <name evidence="3" type="ORF">CI1B_55010</name>
</gene>
<feature type="transmembrane region" description="Helical" evidence="1">
    <location>
        <begin position="145"/>
        <end position="163"/>
    </location>
</feature>
<dbReference type="InterPro" id="IPR050879">
    <property type="entry name" value="Acyltransferase_3"/>
</dbReference>